<gene>
    <name evidence="3" type="ORF">FYJ73_12845</name>
</gene>
<evidence type="ECO:0000259" key="1">
    <source>
        <dbReference type="Pfam" id="PF07944"/>
    </source>
</evidence>
<dbReference type="InterPro" id="IPR049046">
    <property type="entry name" value="Beta-AFase-like_GH127_middle"/>
</dbReference>
<evidence type="ECO:0000313" key="3">
    <source>
        <dbReference type="EMBL" id="MST85543.1"/>
    </source>
</evidence>
<dbReference type="Pfam" id="PF07944">
    <property type="entry name" value="Beta-AFase-like_GH127_cat"/>
    <property type="match status" value="1"/>
</dbReference>
<protein>
    <submittedName>
        <fullName evidence="3">Uncharacterized protein</fullName>
    </submittedName>
</protein>
<dbReference type="PANTHER" id="PTHR31151">
    <property type="entry name" value="PROLINE-TRNA LIGASE (DUF1680)"/>
    <property type="match status" value="1"/>
</dbReference>
<comment type="caution">
    <text evidence="3">The sequence shown here is derived from an EMBL/GenBank/DDBJ whole genome shotgun (WGS) entry which is preliminary data.</text>
</comment>
<dbReference type="EMBL" id="VUNG01000041">
    <property type="protein sequence ID" value="MST85543.1"/>
    <property type="molecule type" value="Genomic_DNA"/>
</dbReference>
<evidence type="ECO:0000259" key="2">
    <source>
        <dbReference type="Pfam" id="PF20736"/>
    </source>
</evidence>
<dbReference type="InterPro" id="IPR012878">
    <property type="entry name" value="Beta-AFase-like_GH127_cat"/>
</dbReference>
<dbReference type="AlphaFoldDB" id="A0A7K0KHW9"/>
<dbReference type="Proteomes" id="UP000438914">
    <property type="component" value="Unassembled WGS sequence"/>
</dbReference>
<feature type="domain" description="Non-reducing end beta-L-arabinofuranosidase-like GH127 catalytic" evidence="1">
    <location>
        <begin position="150"/>
        <end position="595"/>
    </location>
</feature>
<sequence length="959" mass="108887">MKLSRRIIIVFALATSPLVVLSMPRTIKKVAPIVVNCPAGTSPCVPNRIWVTYRDGYSEYRQVKWSNFPLSTEQDEADVQRHPAGSQYQLKGYIVGDETTDNGFPVTASIKVVDHVSAIPQHTIAQTFPLSDITINGINRLTHNRDEALNEICSWDVTQQLYNYRDTYSLPIEGYKRSDGWDSPDTKLKGHGSGHYMSAIAQAYAVTKNPQQKAILRANITRMVNELRQCQEKTFVWNDSLGRYWEARDFAPENELRNMKGTWADFDNYKKHPEKYGYGYLNAIPAQHCALIEMYRPYNNSDWVWAPYYSIHKQLAGLIDIATYFDDKNIADKALLIAKDMGLWVWNRMHYRTYVKKDGTQAERRAKPGNRYEMWDMYIAGEVGGMAESLSRLSEMVTDSTDKAHLLEAANCFDAPKFFDPLAKNIDDIRTRHANQHIPMIIGALRSYKSNHQPYYYRIAQNFWNLVQGRYMYATGGVGNGEMFRQPYTQILSMATNGMQEGEAQANPELNETCCTYNLLKLTKDLNEYDPDNASYLDYYERGLYNQIVGSLNPNKYETTYQYAVGLNATKPFGNETPQSTCCGGTGSENHTKYQQATYFHNDSTLWIGLYMPTTLQWRDKHLTIEQDCTWPAQSSTIHIVNGEGDFALKLRIPYWATEGFRILLNGKSIARHYQPSSYATIPYRHWTQADKVEVIMPFTKHIEYGPDKLPAEVASNDGTPLKAAWTGVIMYGPLAMTGTGATTWHQATLSLDPKLDQLQPTTDKGNLFTLKLGNKIFEPDYYRNHNSTHYYRLQFAGSYGKNHTQKNKSQAIAELQSLIAIATERVEEQTRWNSLTKKVPDYAPWAPHGFQRLGSAISAAQKIIETNLKNIKEDELESVTATLNKAINTMRPGNLAEIEDLQPLTALLRRAGNIDESSSDTLRKAVAYGKMVVRYVSDGSGTKDMINAAVGRLRQAIE</sequence>
<name>A0A7K0KHW9_9BACT</name>
<feature type="domain" description="Non-reducing end beta-L-arabinofuranosidase-like GH127 middle" evidence="2">
    <location>
        <begin position="605"/>
        <end position="698"/>
    </location>
</feature>
<dbReference type="RefSeq" id="WP_154535128.1">
    <property type="nucleotide sequence ID" value="NZ_VUNG01000041.1"/>
</dbReference>
<dbReference type="Pfam" id="PF20736">
    <property type="entry name" value="Glyco_hydro127M"/>
    <property type="match status" value="1"/>
</dbReference>
<evidence type="ECO:0000313" key="4">
    <source>
        <dbReference type="Proteomes" id="UP000438914"/>
    </source>
</evidence>
<proteinExistence type="predicted"/>
<accession>A0A7K0KHW9</accession>
<dbReference type="PANTHER" id="PTHR31151:SF0">
    <property type="entry name" value="PROLINE-TRNA LIGASE (DUF1680)"/>
    <property type="match status" value="1"/>
</dbReference>
<organism evidence="3 4">
    <name type="scientific">Hallella mizrahii</name>
    <dbReference type="NCBI Taxonomy" id="2606637"/>
    <lineage>
        <taxon>Bacteria</taxon>
        <taxon>Pseudomonadati</taxon>
        <taxon>Bacteroidota</taxon>
        <taxon>Bacteroidia</taxon>
        <taxon>Bacteroidales</taxon>
        <taxon>Prevotellaceae</taxon>
        <taxon>Hallella</taxon>
    </lineage>
</organism>
<keyword evidence="4" id="KW-1185">Reference proteome</keyword>
<reference evidence="3 4" key="1">
    <citation type="submission" date="2019-08" db="EMBL/GenBank/DDBJ databases">
        <title>In-depth cultivation of the pig gut microbiome towards novel bacterial diversity and tailored functional studies.</title>
        <authorList>
            <person name="Wylensek D."/>
            <person name="Hitch T.C.A."/>
            <person name="Clavel T."/>
        </authorList>
    </citation>
    <scope>NUCLEOTIDE SEQUENCE [LARGE SCALE GENOMIC DNA]</scope>
    <source>
        <strain evidence="3 4">LKV-178-WT-2A</strain>
    </source>
</reference>